<dbReference type="STRING" id="56216.A0A1A6HCN6"/>
<name>A0A1A6HCN6_NEOLE</name>
<comment type="caution">
    <text evidence="6">The sequence shown here is derived from an EMBL/GenBank/DDBJ whole genome shotgun (WGS) entry which is preliminary data.</text>
</comment>
<dbReference type="InterPro" id="IPR009001">
    <property type="entry name" value="Transl_elong_EF1A/Init_IF2_C"/>
</dbReference>
<organism evidence="6 7">
    <name type="scientific">Neotoma lepida</name>
    <name type="common">Desert woodrat</name>
    <dbReference type="NCBI Taxonomy" id="56216"/>
    <lineage>
        <taxon>Eukaryota</taxon>
        <taxon>Metazoa</taxon>
        <taxon>Chordata</taxon>
        <taxon>Craniata</taxon>
        <taxon>Vertebrata</taxon>
        <taxon>Euteleostomi</taxon>
        <taxon>Mammalia</taxon>
        <taxon>Eutheria</taxon>
        <taxon>Euarchontoglires</taxon>
        <taxon>Glires</taxon>
        <taxon>Rodentia</taxon>
        <taxon>Myomorpha</taxon>
        <taxon>Muroidea</taxon>
        <taxon>Cricetidae</taxon>
        <taxon>Neotominae</taxon>
        <taxon>Neotoma</taxon>
    </lineage>
</organism>
<evidence type="ECO:0000256" key="2">
    <source>
        <dbReference type="ARBA" id="ARBA00022768"/>
    </source>
</evidence>
<accession>A0A1A6HCN6</accession>
<dbReference type="GO" id="GO:0005525">
    <property type="term" value="F:GTP binding"/>
    <property type="evidence" value="ECO:0007669"/>
    <property type="project" value="UniProtKB-KW"/>
</dbReference>
<keyword evidence="1" id="KW-0547">Nucleotide-binding</keyword>
<keyword evidence="2" id="KW-0251">Elongation factor</keyword>
<reference evidence="6 7" key="1">
    <citation type="submission" date="2016-06" db="EMBL/GenBank/DDBJ databases">
        <title>The Draft Genome Sequence and Annotation of the Desert Woodrat Neotoma lepida.</title>
        <authorList>
            <person name="Campbell M."/>
            <person name="Oakeson K.F."/>
            <person name="Yandell M."/>
            <person name="Halpert J.R."/>
            <person name="Dearing D."/>
        </authorList>
    </citation>
    <scope>NUCLEOTIDE SEQUENCE [LARGE SCALE GENOMIC DNA]</scope>
    <source>
        <strain evidence="6">417</strain>
        <tissue evidence="6">Liver</tissue>
    </source>
</reference>
<dbReference type="SUPFAM" id="SSF50465">
    <property type="entry name" value="EF-Tu/eEF-1alpha/eIF2-gamma C-terminal domain"/>
    <property type="match status" value="1"/>
</dbReference>
<dbReference type="Gene3D" id="2.40.30.10">
    <property type="entry name" value="Translation factors"/>
    <property type="match status" value="1"/>
</dbReference>
<evidence type="ECO:0000256" key="3">
    <source>
        <dbReference type="ARBA" id="ARBA00022917"/>
    </source>
</evidence>
<evidence type="ECO:0000313" key="6">
    <source>
        <dbReference type="EMBL" id="OBS76044.1"/>
    </source>
</evidence>
<protein>
    <recommendedName>
        <fullName evidence="5">Translation elongation factor EFTu/EF1A C-terminal domain-containing protein</fullName>
    </recommendedName>
</protein>
<dbReference type="PANTHER" id="PTHR44830:SF1">
    <property type="entry name" value="TR-TYPE G DOMAIN-CONTAINING PROTEIN"/>
    <property type="match status" value="1"/>
</dbReference>
<evidence type="ECO:0000313" key="7">
    <source>
        <dbReference type="Proteomes" id="UP000092124"/>
    </source>
</evidence>
<evidence type="ECO:0000256" key="1">
    <source>
        <dbReference type="ARBA" id="ARBA00022741"/>
    </source>
</evidence>
<evidence type="ECO:0000259" key="5">
    <source>
        <dbReference type="Pfam" id="PF03143"/>
    </source>
</evidence>
<dbReference type="Proteomes" id="UP000092124">
    <property type="component" value="Unassembled WGS sequence"/>
</dbReference>
<dbReference type="Pfam" id="PF03143">
    <property type="entry name" value="GTP_EFTU_D3"/>
    <property type="match status" value="1"/>
</dbReference>
<feature type="non-terminal residue" evidence="6">
    <location>
        <position position="87"/>
    </location>
</feature>
<evidence type="ECO:0000256" key="4">
    <source>
        <dbReference type="ARBA" id="ARBA00023134"/>
    </source>
</evidence>
<feature type="domain" description="Translation elongation factor EFTu/EF1A C-terminal" evidence="5">
    <location>
        <begin position="17"/>
        <end position="85"/>
    </location>
</feature>
<keyword evidence="4" id="KW-0342">GTP-binding</keyword>
<proteinExistence type="predicted"/>
<sequence>MAKQRPMGQWRRLRVPRFTVQLVACIHFAGGSSSTLQRDLGDALDCHTSHIACTFVELKEKIDCHSDKKLEDCSEFLKSGDASIIDM</sequence>
<dbReference type="AlphaFoldDB" id="A0A1A6HCN6"/>
<dbReference type="EMBL" id="LZPO01035039">
    <property type="protein sequence ID" value="OBS76044.1"/>
    <property type="molecule type" value="Genomic_DNA"/>
</dbReference>
<dbReference type="PANTHER" id="PTHR44830">
    <property type="entry name" value="ELONGATION FACTOR 1 ALPHA"/>
    <property type="match status" value="1"/>
</dbReference>
<keyword evidence="3" id="KW-0648">Protein biosynthesis</keyword>
<keyword evidence="7" id="KW-1185">Reference proteome</keyword>
<dbReference type="InterPro" id="IPR004160">
    <property type="entry name" value="Transl_elong_EFTu/EF1A_C"/>
</dbReference>
<gene>
    <name evidence="6" type="ORF">A6R68_17505</name>
</gene>